<feature type="domain" description="GP-PDE" evidence="1">
    <location>
        <begin position="11"/>
        <end position="256"/>
    </location>
</feature>
<organism evidence="2 3">
    <name type="scientific">Pseudorhodobacter antarcticus</name>
    <dbReference type="NCBI Taxonomy" id="1077947"/>
    <lineage>
        <taxon>Bacteria</taxon>
        <taxon>Pseudomonadati</taxon>
        <taxon>Pseudomonadota</taxon>
        <taxon>Alphaproteobacteria</taxon>
        <taxon>Rhodobacterales</taxon>
        <taxon>Paracoccaceae</taxon>
        <taxon>Pseudorhodobacter</taxon>
    </lineage>
</organism>
<accession>A0A1H8AGG9</accession>
<dbReference type="Proteomes" id="UP000183002">
    <property type="component" value="Unassembled WGS sequence"/>
</dbReference>
<dbReference type="GO" id="GO:0006629">
    <property type="term" value="P:lipid metabolic process"/>
    <property type="evidence" value="ECO:0007669"/>
    <property type="project" value="InterPro"/>
</dbReference>
<dbReference type="RefSeq" id="WP_050521396.1">
    <property type="nucleotide sequence ID" value="NZ_FOCO01000001.1"/>
</dbReference>
<dbReference type="InterPro" id="IPR017946">
    <property type="entry name" value="PLC-like_Pdiesterase_TIM-brl"/>
</dbReference>
<dbReference type="PROSITE" id="PS51704">
    <property type="entry name" value="GP_PDE"/>
    <property type="match status" value="1"/>
</dbReference>
<dbReference type="GO" id="GO:0008081">
    <property type="term" value="F:phosphoric diester hydrolase activity"/>
    <property type="evidence" value="ECO:0007669"/>
    <property type="project" value="InterPro"/>
</dbReference>
<gene>
    <name evidence="2" type="ORF">SAMN05216227_1001127</name>
</gene>
<dbReference type="Pfam" id="PF03009">
    <property type="entry name" value="GDPD"/>
    <property type="match status" value="1"/>
</dbReference>
<dbReference type="STRING" id="1077947.SAMN05216227_1001127"/>
<dbReference type="PANTHER" id="PTHR46211">
    <property type="entry name" value="GLYCEROPHOSPHORYL DIESTER PHOSPHODIESTERASE"/>
    <property type="match status" value="1"/>
</dbReference>
<dbReference type="Gene3D" id="3.20.20.190">
    <property type="entry name" value="Phosphatidylinositol (PI) phosphodiesterase"/>
    <property type="match status" value="1"/>
</dbReference>
<evidence type="ECO:0000313" key="2">
    <source>
        <dbReference type="EMBL" id="SEM69800.1"/>
    </source>
</evidence>
<keyword evidence="3" id="KW-1185">Reference proteome</keyword>
<proteinExistence type="predicted"/>
<protein>
    <submittedName>
        <fullName evidence="2">Glycerophosphoryl diester phosphodiesterase</fullName>
    </submittedName>
</protein>
<sequence>MPPALHPDFLTKPIAHRALHNIRDGRPENSRAAIKAAIKAGYAIEIDLQFSRDGQAIVFHDEALDRLTMETGPLNQRSAAELSHIPLRGGRETIPTLVDVLALVAGQVPLLIEMKDQHGEMGPTDGKLEAATAAALAGYKGPVALMSFNPHSMVVMARLCPFVPRGLTTAAFDPAKWAPIPPATCDRLRMIPDYDHINACFISHEAADLDRPRVTELRHQGAEILCWTIKTPEAEAKAREIAQNITFEGYLAPLPA</sequence>
<dbReference type="InterPro" id="IPR030395">
    <property type="entry name" value="GP_PDE_dom"/>
</dbReference>
<dbReference type="SUPFAM" id="SSF51695">
    <property type="entry name" value="PLC-like phosphodiesterases"/>
    <property type="match status" value="1"/>
</dbReference>
<dbReference type="EMBL" id="FOCO01000001">
    <property type="protein sequence ID" value="SEM69800.1"/>
    <property type="molecule type" value="Genomic_DNA"/>
</dbReference>
<dbReference type="AlphaFoldDB" id="A0A1H8AGG9"/>
<dbReference type="OrthoDB" id="384721at2"/>
<reference evidence="2 3" key="1">
    <citation type="submission" date="2016-10" db="EMBL/GenBank/DDBJ databases">
        <authorList>
            <person name="de Groot N.N."/>
        </authorList>
    </citation>
    <scope>NUCLEOTIDE SEQUENCE [LARGE SCALE GENOMIC DNA]</scope>
    <source>
        <strain evidence="2 3">CGMCC 1.10836</strain>
    </source>
</reference>
<evidence type="ECO:0000259" key="1">
    <source>
        <dbReference type="PROSITE" id="PS51704"/>
    </source>
</evidence>
<name>A0A1H8AGG9_9RHOB</name>
<dbReference type="PANTHER" id="PTHR46211:SF1">
    <property type="entry name" value="GLYCEROPHOSPHODIESTER PHOSPHODIESTERASE, CYTOPLASMIC"/>
    <property type="match status" value="1"/>
</dbReference>
<evidence type="ECO:0000313" key="3">
    <source>
        <dbReference type="Proteomes" id="UP000183002"/>
    </source>
</evidence>